<keyword evidence="7" id="KW-1185">Reference proteome</keyword>
<dbReference type="InterPro" id="IPR050176">
    <property type="entry name" value="LTTR"/>
</dbReference>
<dbReference type="InterPro" id="IPR000847">
    <property type="entry name" value="LysR_HTH_N"/>
</dbReference>
<dbReference type="EMBL" id="CP025611">
    <property type="protein sequence ID" value="AUN30406.1"/>
    <property type="molecule type" value="Genomic_DNA"/>
</dbReference>
<dbReference type="PANTHER" id="PTHR30579:SF7">
    <property type="entry name" value="HTH-TYPE TRANSCRIPTIONAL REGULATOR LRHA-RELATED"/>
    <property type="match status" value="1"/>
</dbReference>
<dbReference type="Pfam" id="PF03466">
    <property type="entry name" value="LysR_substrate"/>
    <property type="match status" value="1"/>
</dbReference>
<evidence type="ECO:0000256" key="1">
    <source>
        <dbReference type="ARBA" id="ARBA00009437"/>
    </source>
</evidence>
<dbReference type="GO" id="GO:0003677">
    <property type="term" value="F:DNA binding"/>
    <property type="evidence" value="ECO:0007669"/>
    <property type="project" value="UniProtKB-KW"/>
</dbReference>
<protein>
    <submittedName>
        <fullName evidence="6">LysR family transcriptional regulator</fullName>
    </submittedName>
</protein>
<proteinExistence type="inferred from homology"/>
<dbReference type="Pfam" id="PF00126">
    <property type="entry name" value="HTH_1"/>
    <property type="match status" value="1"/>
</dbReference>
<keyword evidence="2" id="KW-0805">Transcription regulation</keyword>
<dbReference type="OrthoDB" id="9789529at2"/>
<dbReference type="RefSeq" id="WP_102112095.1">
    <property type="nucleotide sequence ID" value="NZ_BMGN01000002.1"/>
</dbReference>
<dbReference type="Gene3D" id="3.40.190.10">
    <property type="entry name" value="Periplasmic binding protein-like II"/>
    <property type="match status" value="2"/>
</dbReference>
<dbReference type="InterPro" id="IPR005119">
    <property type="entry name" value="LysR_subst-bd"/>
</dbReference>
<dbReference type="FunFam" id="1.10.10.10:FF:000001">
    <property type="entry name" value="LysR family transcriptional regulator"/>
    <property type="match status" value="1"/>
</dbReference>
<reference evidence="6 7" key="1">
    <citation type="submission" date="2017-12" db="EMBL/GenBank/DDBJ databases">
        <title>Genomes of bacteria within cyanobacterial aggregates.</title>
        <authorList>
            <person name="Cai H."/>
        </authorList>
    </citation>
    <scope>NUCLEOTIDE SEQUENCE [LARGE SCALE GENOMIC DNA]</scope>
    <source>
        <strain evidence="6 7">TH16</strain>
    </source>
</reference>
<dbReference type="InterPro" id="IPR036388">
    <property type="entry name" value="WH-like_DNA-bd_sf"/>
</dbReference>
<dbReference type="SUPFAM" id="SSF53850">
    <property type="entry name" value="Periplasmic binding protein-like II"/>
    <property type="match status" value="1"/>
</dbReference>
<dbReference type="Gene3D" id="1.10.10.10">
    <property type="entry name" value="Winged helix-like DNA-binding domain superfamily/Winged helix DNA-binding domain"/>
    <property type="match status" value="1"/>
</dbReference>
<evidence type="ECO:0000259" key="5">
    <source>
        <dbReference type="PROSITE" id="PS50931"/>
    </source>
</evidence>
<dbReference type="Proteomes" id="UP000234752">
    <property type="component" value="Chromosome eg_1"/>
</dbReference>
<dbReference type="SUPFAM" id="SSF46785">
    <property type="entry name" value="Winged helix' DNA-binding domain"/>
    <property type="match status" value="1"/>
</dbReference>
<evidence type="ECO:0000256" key="4">
    <source>
        <dbReference type="ARBA" id="ARBA00023163"/>
    </source>
</evidence>
<feature type="domain" description="HTH lysR-type" evidence="5">
    <location>
        <begin position="9"/>
        <end position="66"/>
    </location>
</feature>
<evidence type="ECO:0000313" key="6">
    <source>
        <dbReference type="EMBL" id="AUN30406.1"/>
    </source>
</evidence>
<keyword evidence="3" id="KW-0238">DNA-binding</keyword>
<dbReference type="KEGG" id="ncb:C0V82_09285"/>
<dbReference type="GO" id="GO:0003700">
    <property type="term" value="F:DNA-binding transcription factor activity"/>
    <property type="evidence" value="ECO:0007669"/>
    <property type="project" value="InterPro"/>
</dbReference>
<dbReference type="PANTHER" id="PTHR30579">
    <property type="entry name" value="TRANSCRIPTIONAL REGULATOR"/>
    <property type="match status" value="1"/>
</dbReference>
<keyword evidence="4" id="KW-0804">Transcription</keyword>
<dbReference type="InterPro" id="IPR036390">
    <property type="entry name" value="WH_DNA-bd_sf"/>
</dbReference>
<evidence type="ECO:0000256" key="3">
    <source>
        <dbReference type="ARBA" id="ARBA00023125"/>
    </source>
</evidence>
<dbReference type="PRINTS" id="PR00039">
    <property type="entry name" value="HTHLYSR"/>
</dbReference>
<comment type="similarity">
    <text evidence="1">Belongs to the LysR transcriptional regulatory family.</text>
</comment>
<evidence type="ECO:0000256" key="2">
    <source>
        <dbReference type="ARBA" id="ARBA00023015"/>
    </source>
</evidence>
<name>A0A2K9NCY5_9PROT</name>
<sequence>MMVGRLTDLDMDALRAFVAIVDHEGFTAAAERLHRTQSAISMKIKRLEATLGRSLFDRTGRAMTLTGEGELLLSYARRLLALNDETVARLMAPEAAGLVRFGVAEYFAPEHLPLLLARFRRAHPRVRLDVSVGLGSDMVQEIAEGRLDVVIAKRNETGPQGRFLWREPVVWVASSDWRADAGDAPVPLCLLPDPCIYRTRAVAALDRAGRPWHTTYASGSFMAVRAAALAGLGVTCLGAGALVPGLRVLGPADGFPALDPVETAVFGEDRAKDGPIQPLIDFLVREIQAISLPPLTVAA</sequence>
<gene>
    <name evidence="6" type="ORF">C0V82_09285</name>
</gene>
<organism evidence="6 7">
    <name type="scientific">Niveispirillum cyanobacteriorum</name>
    <dbReference type="NCBI Taxonomy" id="1612173"/>
    <lineage>
        <taxon>Bacteria</taxon>
        <taxon>Pseudomonadati</taxon>
        <taxon>Pseudomonadota</taxon>
        <taxon>Alphaproteobacteria</taxon>
        <taxon>Rhodospirillales</taxon>
        <taxon>Azospirillaceae</taxon>
        <taxon>Niveispirillum</taxon>
    </lineage>
</organism>
<accession>A0A2K9NCY5</accession>
<evidence type="ECO:0000313" key="7">
    <source>
        <dbReference type="Proteomes" id="UP000234752"/>
    </source>
</evidence>
<dbReference type="AlphaFoldDB" id="A0A2K9NCY5"/>
<dbReference type="PROSITE" id="PS50931">
    <property type="entry name" value="HTH_LYSR"/>
    <property type="match status" value="1"/>
</dbReference>